<comment type="caution">
    <text evidence="1">The sequence shown here is derived from an EMBL/GenBank/DDBJ whole genome shotgun (WGS) entry which is preliminary data.</text>
</comment>
<proteinExistence type="predicted"/>
<evidence type="ECO:0000313" key="2">
    <source>
        <dbReference type="Proteomes" id="UP000799755"/>
    </source>
</evidence>
<name>A0ACB6RAF8_9PLEO</name>
<sequence>MTTEPRHVTFEVTDKMVERASSITDASGSKTECAHHIPRRNFAFLPLAPVMSTTYPKRSPPTSPKIEVLPADIATLYIGEDLESESAQTNDTRPYFPKTRRSSSMSSIESFGRRRFLKLNPVHGGGEVGVPDFTLAD</sequence>
<evidence type="ECO:0000313" key="1">
    <source>
        <dbReference type="EMBL" id="KAF2476040.1"/>
    </source>
</evidence>
<accession>A0ACB6RAF8</accession>
<gene>
    <name evidence="1" type="ORF">BDR25DRAFT_90025</name>
</gene>
<dbReference type="EMBL" id="MU003495">
    <property type="protein sequence ID" value="KAF2476040.1"/>
    <property type="molecule type" value="Genomic_DNA"/>
</dbReference>
<protein>
    <submittedName>
        <fullName evidence="1">Uncharacterized protein</fullName>
    </submittedName>
</protein>
<keyword evidence="2" id="KW-1185">Reference proteome</keyword>
<organism evidence="1 2">
    <name type="scientific">Lindgomyces ingoldianus</name>
    <dbReference type="NCBI Taxonomy" id="673940"/>
    <lineage>
        <taxon>Eukaryota</taxon>
        <taxon>Fungi</taxon>
        <taxon>Dikarya</taxon>
        <taxon>Ascomycota</taxon>
        <taxon>Pezizomycotina</taxon>
        <taxon>Dothideomycetes</taxon>
        <taxon>Pleosporomycetidae</taxon>
        <taxon>Pleosporales</taxon>
        <taxon>Lindgomycetaceae</taxon>
        <taxon>Lindgomyces</taxon>
    </lineage>
</organism>
<reference evidence="1" key="1">
    <citation type="journal article" date="2020" name="Stud. Mycol.">
        <title>101 Dothideomycetes genomes: a test case for predicting lifestyles and emergence of pathogens.</title>
        <authorList>
            <person name="Haridas S."/>
            <person name="Albert R."/>
            <person name="Binder M."/>
            <person name="Bloem J."/>
            <person name="Labutti K."/>
            <person name="Salamov A."/>
            <person name="Andreopoulos B."/>
            <person name="Baker S."/>
            <person name="Barry K."/>
            <person name="Bills G."/>
            <person name="Bluhm B."/>
            <person name="Cannon C."/>
            <person name="Castanera R."/>
            <person name="Culley D."/>
            <person name="Daum C."/>
            <person name="Ezra D."/>
            <person name="Gonzalez J."/>
            <person name="Henrissat B."/>
            <person name="Kuo A."/>
            <person name="Liang C."/>
            <person name="Lipzen A."/>
            <person name="Lutzoni F."/>
            <person name="Magnuson J."/>
            <person name="Mondo S."/>
            <person name="Nolan M."/>
            <person name="Ohm R."/>
            <person name="Pangilinan J."/>
            <person name="Park H.-J."/>
            <person name="Ramirez L."/>
            <person name="Alfaro M."/>
            <person name="Sun H."/>
            <person name="Tritt A."/>
            <person name="Yoshinaga Y."/>
            <person name="Zwiers L.-H."/>
            <person name="Turgeon B."/>
            <person name="Goodwin S."/>
            <person name="Spatafora J."/>
            <person name="Crous P."/>
            <person name="Grigoriev I."/>
        </authorList>
    </citation>
    <scope>NUCLEOTIDE SEQUENCE</scope>
    <source>
        <strain evidence="1">ATCC 200398</strain>
    </source>
</reference>
<dbReference type="Proteomes" id="UP000799755">
    <property type="component" value="Unassembled WGS sequence"/>
</dbReference>